<feature type="coiled-coil region" evidence="1">
    <location>
        <begin position="249"/>
        <end position="294"/>
    </location>
</feature>
<feature type="compositionally biased region" description="Basic and acidic residues" evidence="2">
    <location>
        <begin position="155"/>
        <end position="178"/>
    </location>
</feature>
<feature type="compositionally biased region" description="Polar residues" evidence="2">
    <location>
        <begin position="525"/>
        <end position="551"/>
    </location>
</feature>
<evidence type="ECO:0000256" key="2">
    <source>
        <dbReference type="SAM" id="MobiDB-lite"/>
    </source>
</evidence>
<dbReference type="PANTHER" id="PTHR38120">
    <property type="entry name" value="EXPRESSED PROTEIN"/>
    <property type="match status" value="1"/>
</dbReference>
<evidence type="ECO:0008006" key="5">
    <source>
        <dbReference type="Google" id="ProtNLM"/>
    </source>
</evidence>
<feature type="region of interest" description="Disordered" evidence="2">
    <location>
        <begin position="1"/>
        <end position="77"/>
    </location>
</feature>
<gene>
    <name evidence="3" type="ORF">PRK78_003467</name>
</gene>
<feature type="compositionally biased region" description="Basic and acidic residues" evidence="2">
    <location>
        <begin position="194"/>
        <end position="205"/>
    </location>
</feature>
<feature type="compositionally biased region" description="Polar residues" evidence="2">
    <location>
        <begin position="206"/>
        <end position="239"/>
    </location>
</feature>
<protein>
    <recommendedName>
        <fullName evidence="5">M protein, serotype 2.1</fullName>
    </recommendedName>
</protein>
<dbReference type="Proteomes" id="UP001219355">
    <property type="component" value="Chromosome 2"/>
</dbReference>
<proteinExistence type="predicted"/>
<dbReference type="AlphaFoldDB" id="A0AAF0IHP2"/>
<feature type="region of interest" description="Disordered" evidence="2">
    <location>
        <begin position="155"/>
        <end position="180"/>
    </location>
</feature>
<evidence type="ECO:0000256" key="1">
    <source>
        <dbReference type="SAM" id="Coils"/>
    </source>
</evidence>
<feature type="region of interest" description="Disordered" evidence="2">
    <location>
        <begin position="389"/>
        <end position="652"/>
    </location>
</feature>
<feature type="region of interest" description="Disordered" evidence="2">
    <location>
        <begin position="194"/>
        <end position="239"/>
    </location>
</feature>
<feature type="region of interest" description="Disordered" evidence="2">
    <location>
        <begin position="316"/>
        <end position="349"/>
    </location>
</feature>
<feature type="compositionally biased region" description="Basic and acidic residues" evidence="2">
    <location>
        <begin position="552"/>
        <end position="564"/>
    </location>
</feature>
<feature type="compositionally biased region" description="Polar residues" evidence="2">
    <location>
        <begin position="322"/>
        <end position="332"/>
    </location>
</feature>
<evidence type="ECO:0000313" key="4">
    <source>
        <dbReference type="Proteomes" id="UP001219355"/>
    </source>
</evidence>
<reference evidence="3" key="1">
    <citation type="submission" date="2023-03" db="EMBL/GenBank/DDBJ databases">
        <title>Emydomyces testavorans Genome Sequence.</title>
        <authorList>
            <person name="Hoyer L."/>
        </authorList>
    </citation>
    <scope>NUCLEOTIDE SEQUENCE</scope>
    <source>
        <strain evidence="3">16-2883</strain>
    </source>
</reference>
<feature type="compositionally biased region" description="Polar residues" evidence="2">
    <location>
        <begin position="1"/>
        <end position="32"/>
    </location>
</feature>
<dbReference type="EMBL" id="CP120628">
    <property type="protein sequence ID" value="WEW58000.1"/>
    <property type="molecule type" value="Genomic_DNA"/>
</dbReference>
<dbReference type="PANTHER" id="PTHR38120:SF1">
    <property type="entry name" value="M PROTEIN, SEROTYPE 2.1"/>
    <property type="match status" value="1"/>
</dbReference>
<name>A0AAF0IHP2_9EURO</name>
<evidence type="ECO:0000313" key="3">
    <source>
        <dbReference type="EMBL" id="WEW58000.1"/>
    </source>
</evidence>
<keyword evidence="1" id="KW-0175">Coiled coil</keyword>
<sequence length="652" mass="71714">MASSVRKPSTPSQGRRTSSDTQHASPNASPNSFGRAPSPRQSPGPVSARAAARRPPGRSNLSMSSVPRTFMNPIASDDDMRAANSALIGELREQVQKAETVSEQYHKQLGVLQMRLDEAMGEQTRLEDQAHEKDSNINALRDEVKELSRQLRDMEQTHETERTAMIKDKEAQASREEELQSTIQRLKETIAQKDLRMNVENDRNLSRSPSFRNRSSQDIENGQFAPSSQLQRSPSRNNSKLILQKDKLIESLRLELAEMQVKLLEMENMGGGRHQELERELLEARLANARLMEDNESYQLLLSEKTLNGDFTKGDFMHHPATDNQLTTTGSGSLADELESASEGGEVESRRRLEAELKAQVDHNKALSLYIERIIGRLLQHEGFEHILDKSDSDAPGHPSRAMKLNKELPPPPQEKNEATGQTFLQRAKSVMAGQTTRPKPRPVSQLMQSSPVQDLPATSHPTPHENPETAPSIPLNRSRAGQHRRTRSDQADGAAAAAVIGQLYRGPAGRSPPSGPMSPGISPTLSQGPVFSGSFSSKRNSAQGASTSSKGGERDSVLSDRSGEVGSQVTESSPPRHSSNMNNYTGAVMTQNKLRPLRLVQENKELDSGDQGGKPTDDEEAARKKANRGSWVSWFSRTSSNTFEPPNTATG</sequence>
<feature type="compositionally biased region" description="Low complexity" evidence="2">
    <location>
        <begin position="507"/>
        <end position="524"/>
    </location>
</feature>
<feature type="compositionally biased region" description="Polar residues" evidence="2">
    <location>
        <begin position="566"/>
        <end position="594"/>
    </location>
</feature>
<feature type="compositionally biased region" description="Polar residues" evidence="2">
    <location>
        <begin position="634"/>
        <end position="652"/>
    </location>
</feature>
<organism evidence="3 4">
    <name type="scientific">Emydomyces testavorans</name>
    <dbReference type="NCBI Taxonomy" id="2070801"/>
    <lineage>
        <taxon>Eukaryota</taxon>
        <taxon>Fungi</taxon>
        <taxon>Dikarya</taxon>
        <taxon>Ascomycota</taxon>
        <taxon>Pezizomycotina</taxon>
        <taxon>Eurotiomycetes</taxon>
        <taxon>Eurotiomycetidae</taxon>
        <taxon>Onygenales</taxon>
        <taxon>Nannizziopsiaceae</taxon>
        <taxon>Emydomyces</taxon>
    </lineage>
</organism>
<accession>A0AAF0IHP2</accession>
<keyword evidence="4" id="KW-1185">Reference proteome</keyword>